<dbReference type="Gene3D" id="1.10.8.420">
    <property type="entry name" value="RecR Domain 1"/>
    <property type="match status" value="1"/>
</dbReference>
<dbReference type="Pfam" id="PF21176">
    <property type="entry name" value="RecR_HhH"/>
    <property type="match status" value="1"/>
</dbReference>
<dbReference type="CDD" id="cd01025">
    <property type="entry name" value="TOPRIM_recR"/>
    <property type="match status" value="1"/>
</dbReference>
<keyword evidence="2 7" id="KW-0227">DNA damage</keyword>
<comment type="caution">
    <text evidence="7">Lacks conserved residue(s) required for the propagation of feature annotation.</text>
</comment>
<dbReference type="Gene3D" id="6.10.250.240">
    <property type="match status" value="1"/>
</dbReference>
<dbReference type="Pfam" id="PF21175">
    <property type="entry name" value="RecR_C"/>
    <property type="match status" value="1"/>
</dbReference>
<dbReference type="Pfam" id="PF13662">
    <property type="entry name" value="Toprim_4"/>
    <property type="match status" value="1"/>
</dbReference>
<comment type="similarity">
    <text evidence="7">Belongs to the RecR family.</text>
</comment>
<dbReference type="GO" id="GO:0006281">
    <property type="term" value="P:DNA repair"/>
    <property type="evidence" value="ECO:0007669"/>
    <property type="project" value="UniProtKB-UniRule"/>
</dbReference>
<dbReference type="AlphaFoldDB" id="A0A1P8UGB6"/>
<evidence type="ECO:0000259" key="8">
    <source>
        <dbReference type="PROSITE" id="PS50880"/>
    </source>
</evidence>
<keyword evidence="3 7" id="KW-0863">Zinc-finger</keyword>
<dbReference type="EMBL" id="CP019434">
    <property type="protein sequence ID" value="APZ42865.1"/>
    <property type="molecule type" value="Genomic_DNA"/>
</dbReference>
<sequence>MSSSSALLAQLIDALRCLPGIGPRSASRIAYHLLGRDRDGARRLSDALRDAAERVGHCERCRNFSETPLRPVCSDARRSGDTLCVVENPAQLAAIDQATHFRGVYHVLMGRLSPLDGIGPEELGLDRLEERLREGQVRELIIAVSATVEGEVTAHYLNEMARALNIRVTRLAQGVPMGGELEALDSGTLTQAFELRRDY</sequence>
<evidence type="ECO:0000256" key="6">
    <source>
        <dbReference type="ARBA" id="ARBA00023204"/>
    </source>
</evidence>
<dbReference type="Proteomes" id="UP000243807">
    <property type="component" value="Chromosome"/>
</dbReference>
<evidence type="ECO:0000256" key="3">
    <source>
        <dbReference type="ARBA" id="ARBA00022771"/>
    </source>
</evidence>
<dbReference type="RefSeq" id="WP_076836513.1">
    <property type="nucleotide sequence ID" value="NZ_CP019434.1"/>
</dbReference>
<proteinExistence type="inferred from homology"/>
<comment type="function">
    <text evidence="7">May play a role in DNA repair. It seems to be involved in an RecBC-independent recombinational process of DNA repair. It may act with RecF and RecO.</text>
</comment>
<reference evidence="9 10" key="1">
    <citation type="submission" date="2017-01" db="EMBL/GenBank/DDBJ databases">
        <title>Draft sequence of Acidihalobacter ferrooxidans strain DSM 14175 (strain V8).</title>
        <authorList>
            <person name="Khaleque H.N."/>
            <person name="Ramsay J.P."/>
            <person name="Murphy R.J.T."/>
            <person name="Kaksonen A.H."/>
            <person name="Boxall N.J."/>
            <person name="Watkin E.L.J."/>
        </authorList>
    </citation>
    <scope>NUCLEOTIDE SEQUENCE [LARGE SCALE GENOMIC DNA]</scope>
    <source>
        <strain evidence="9 10">V8</strain>
    </source>
</reference>
<evidence type="ECO:0000256" key="2">
    <source>
        <dbReference type="ARBA" id="ARBA00022763"/>
    </source>
</evidence>
<dbReference type="OrthoDB" id="9802672at2"/>
<dbReference type="PROSITE" id="PS50880">
    <property type="entry name" value="TOPRIM"/>
    <property type="match status" value="1"/>
</dbReference>
<dbReference type="InterPro" id="IPR006171">
    <property type="entry name" value="TOPRIM_dom"/>
</dbReference>
<protein>
    <recommendedName>
        <fullName evidence="7">Recombination protein RecR</fullName>
    </recommendedName>
</protein>
<evidence type="ECO:0000256" key="4">
    <source>
        <dbReference type="ARBA" id="ARBA00022833"/>
    </source>
</evidence>
<keyword evidence="1 7" id="KW-0479">Metal-binding</keyword>
<accession>A0A1P8UGB6</accession>
<evidence type="ECO:0000313" key="9">
    <source>
        <dbReference type="EMBL" id="APZ42865.1"/>
    </source>
</evidence>
<evidence type="ECO:0000256" key="5">
    <source>
        <dbReference type="ARBA" id="ARBA00023172"/>
    </source>
</evidence>
<gene>
    <name evidence="7" type="primary">recR</name>
    <name evidence="9" type="ORF">BW247_06965</name>
</gene>
<dbReference type="InterPro" id="IPR034137">
    <property type="entry name" value="TOPRIM_RecR"/>
</dbReference>
<evidence type="ECO:0000313" key="10">
    <source>
        <dbReference type="Proteomes" id="UP000243807"/>
    </source>
</evidence>
<evidence type="ECO:0000256" key="7">
    <source>
        <dbReference type="HAMAP-Rule" id="MF_00017"/>
    </source>
</evidence>
<keyword evidence="6 7" id="KW-0234">DNA repair</keyword>
<dbReference type="InterPro" id="IPR023627">
    <property type="entry name" value="Rcmb_RecR"/>
</dbReference>
<dbReference type="Gene3D" id="3.40.1360.10">
    <property type="match status" value="1"/>
</dbReference>
<dbReference type="STRING" id="1765967.BW247_06965"/>
<name>A0A1P8UGB6_9GAMM</name>
<dbReference type="HAMAP" id="MF_00017">
    <property type="entry name" value="RecR"/>
    <property type="match status" value="1"/>
</dbReference>
<dbReference type="NCBIfam" id="TIGR00615">
    <property type="entry name" value="recR"/>
    <property type="match status" value="1"/>
</dbReference>
<dbReference type="PANTHER" id="PTHR30446">
    <property type="entry name" value="RECOMBINATION PROTEIN RECR"/>
    <property type="match status" value="1"/>
</dbReference>
<dbReference type="GO" id="GO:0006310">
    <property type="term" value="P:DNA recombination"/>
    <property type="evidence" value="ECO:0007669"/>
    <property type="project" value="UniProtKB-UniRule"/>
</dbReference>
<dbReference type="SUPFAM" id="SSF111304">
    <property type="entry name" value="Recombination protein RecR"/>
    <property type="match status" value="1"/>
</dbReference>
<dbReference type="GO" id="GO:0003677">
    <property type="term" value="F:DNA binding"/>
    <property type="evidence" value="ECO:0007669"/>
    <property type="project" value="UniProtKB-UniRule"/>
</dbReference>
<dbReference type="InterPro" id="IPR000093">
    <property type="entry name" value="DNA_Rcmb_RecR"/>
</dbReference>
<evidence type="ECO:0000256" key="1">
    <source>
        <dbReference type="ARBA" id="ARBA00022723"/>
    </source>
</evidence>
<dbReference type="PANTHER" id="PTHR30446:SF0">
    <property type="entry name" value="RECOMBINATION PROTEIN RECR"/>
    <property type="match status" value="1"/>
</dbReference>
<keyword evidence="4 7" id="KW-0862">Zinc</keyword>
<organism evidence="9 10">
    <name type="scientific">Acidihalobacter ferrooxydans</name>
    <dbReference type="NCBI Taxonomy" id="1765967"/>
    <lineage>
        <taxon>Bacteria</taxon>
        <taxon>Pseudomonadati</taxon>
        <taxon>Pseudomonadota</taxon>
        <taxon>Gammaproteobacteria</taxon>
        <taxon>Chromatiales</taxon>
        <taxon>Ectothiorhodospiraceae</taxon>
        <taxon>Acidihalobacter</taxon>
    </lineage>
</organism>
<dbReference type="SMART" id="SM00493">
    <property type="entry name" value="TOPRIM"/>
    <property type="match status" value="1"/>
</dbReference>
<dbReference type="GO" id="GO:0008270">
    <property type="term" value="F:zinc ion binding"/>
    <property type="evidence" value="ECO:0007669"/>
    <property type="project" value="UniProtKB-KW"/>
</dbReference>
<keyword evidence="10" id="KW-1185">Reference proteome</keyword>
<feature type="domain" description="Toprim" evidence="8">
    <location>
        <begin position="81"/>
        <end position="176"/>
    </location>
</feature>
<dbReference type="KEGG" id="afy:BW247_06965"/>
<keyword evidence="5 7" id="KW-0233">DNA recombination</keyword>